<dbReference type="InterPro" id="IPR052412">
    <property type="entry name" value="CC-Dev_Transcription_Reg"/>
</dbReference>
<sequence length="224" mass="24326">RSVTRVLGDLWANLGEEKKIYTNLAKQYKDAFMKANPNYKWHSADKSQCSSSKMTSKPTNSRVIKNVADIHTDGSIIPGKLADPEKMGGLNLLLMADKETCDGRSSSSSLLSAVPFSVTRTTAASFSSMPVNTVSNTTEQSAVSNSALLQLAEMCTSELHGSTDNSKSMSGHLIQRPLTGPPTSLSISHTNNPPMQPPKKRVRHWSLSEADGAHETTNDNSYRE</sequence>
<evidence type="ECO:0000259" key="8">
    <source>
        <dbReference type="PROSITE" id="PS50118"/>
    </source>
</evidence>
<gene>
    <name evidence="9" type="primary">ORF36815</name>
</gene>
<protein>
    <recommendedName>
        <fullName evidence="8">HMG box domain-containing protein</fullName>
    </recommendedName>
</protein>
<dbReference type="AlphaFoldDB" id="A0A0B6YVU9"/>
<feature type="non-terminal residue" evidence="9">
    <location>
        <position position="1"/>
    </location>
</feature>
<keyword evidence="4" id="KW-0804">Transcription</keyword>
<evidence type="ECO:0000256" key="2">
    <source>
        <dbReference type="ARBA" id="ARBA00023015"/>
    </source>
</evidence>
<feature type="compositionally biased region" description="Basic and acidic residues" evidence="7">
    <location>
        <begin position="211"/>
        <end position="224"/>
    </location>
</feature>
<feature type="DNA-binding region" description="HMG box" evidence="6">
    <location>
        <begin position="1"/>
        <end position="40"/>
    </location>
</feature>
<dbReference type="GO" id="GO:0000977">
    <property type="term" value="F:RNA polymerase II transcription regulatory region sequence-specific DNA binding"/>
    <property type="evidence" value="ECO:0007669"/>
    <property type="project" value="TreeGrafter"/>
</dbReference>
<feature type="compositionally biased region" description="Polar residues" evidence="7">
    <location>
        <begin position="181"/>
        <end position="193"/>
    </location>
</feature>
<dbReference type="InterPro" id="IPR036910">
    <property type="entry name" value="HMG_box_dom_sf"/>
</dbReference>
<dbReference type="EMBL" id="HACG01012720">
    <property type="protein sequence ID" value="CEK59585.1"/>
    <property type="molecule type" value="Transcribed_RNA"/>
</dbReference>
<dbReference type="PANTHER" id="PTHR13059:SF10">
    <property type="entry name" value="HMG BOX TRANSCRIPTION FACTOR BBX"/>
    <property type="match status" value="1"/>
</dbReference>
<evidence type="ECO:0000313" key="9">
    <source>
        <dbReference type="EMBL" id="CEK59585.1"/>
    </source>
</evidence>
<keyword evidence="5 6" id="KW-0539">Nucleus</keyword>
<keyword evidence="2" id="KW-0805">Transcription regulation</keyword>
<dbReference type="PROSITE" id="PS50118">
    <property type="entry name" value="HMG_BOX_2"/>
    <property type="match status" value="1"/>
</dbReference>
<keyword evidence="3 6" id="KW-0238">DNA-binding</keyword>
<keyword evidence="1" id="KW-0597">Phosphoprotein</keyword>
<feature type="region of interest" description="Disordered" evidence="7">
    <location>
        <begin position="159"/>
        <end position="224"/>
    </location>
</feature>
<dbReference type="GO" id="GO:0005634">
    <property type="term" value="C:nucleus"/>
    <property type="evidence" value="ECO:0007669"/>
    <property type="project" value="UniProtKB-UniRule"/>
</dbReference>
<evidence type="ECO:0000256" key="1">
    <source>
        <dbReference type="ARBA" id="ARBA00022553"/>
    </source>
</evidence>
<dbReference type="Gene3D" id="1.10.30.10">
    <property type="entry name" value="High mobility group box domain"/>
    <property type="match status" value="1"/>
</dbReference>
<evidence type="ECO:0000256" key="7">
    <source>
        <dbReference type="SAM" id="MobiDB-lite"/>
    </source>
</evidence>
<evidence type="ECO:0000256" key="5">
    <source>
        <dbReference type="ARBA" id="ARBA00023242"/>
    </source>
</evidence>
<accession>A0A0B6YVU9</accession>
<proteinExistence type="predicted"/>
<feature type="non-terminal residue" evidence="9">
    <location>
        <position position="224"/>
    </location>
</feature>
<feature type="compositionally biased region" description="Polar residues" evidence="7">
    <location>
        <begin position="159"/>
        <end position="169"/>
    </location>
</feature>
<organism evidence="9">
    <name type="scientific">Arion vulgaris</name>
    <dbReference type="NCBI Taxonomy" id="1028688"/>
    <lineage>
        <taxon>Eukaryota</taxon>
        <taxon>Metazoa</taxon>
        <taxon>Spiralia</taxon>
        <taxon>Lophotrochozoa</taxon>
        <taxon>Mollusca</taxon>
        <taxon>Gastropoda</taxon>
        <taxon>Heterobranchia</taxon>
        <taxon>Euthyneura</taxon>
        <taxon>Panpulmonata</taxon>
        <taxon>Eupulmonata</taxon>
        <taxon>Stylommatophora</taxon>
        <taxon>Helicina</taxon>
        <taxon>Arionoidea</taxon>
        <taxon>Arionidae</taxon>
        <taxon>Arion</taxon>
    </lineage>
</organism>
<dbReference type="InterPro" id="IPR009071">
    <property type="entry name" value="HMG_box_dom"/>
</dbReference>
<feature type="domain" description="HMG box" evidence="8">
    <location>
        <begin position="1"/>
        <end position="40"/>
    </location>
</feature>
<evidence type="ECO:0000256" key="6">
    <source>
        <dbReference type="PROSITE-ProRule" id="PRU00267"/>
    </source>
</evidence>
<evidence type="ECO:0000256" key="4">
    <source>
        <dbReference type="ARBA" id="ARBA00023163"/>
    </source>
</evidence>
<name>A0A0B6YVU9_9EUPU</name>
<reference evidence="9" key="1">
    <citation type="submission" date="2014-12" db="EMBL/GenBank/DDBJ databases">
        <title>Insight into the proteome of Arion vulgaris.</title>
        <authorList>
            <person name="Aradska J."/>
            <person name="Bulat T."/>
            <person name="Smidak R."/>
            <person name="Sarate P."/>
            <person name="Gangsoo J."/>
            <person name="Sialana F."/>
            <person name="Bilban M."/>
            <person name="Lubec G."/>
        </authorList>
    </citation>
    <scope>NUCLEOTIDE SEQUENCE</scope>
    <source>
        <tissue evidence="9">Skin</tissue>
    </source>
</reference>
<dbReference type="PANTHER" id="PTHR13059">
    <property type="entry name" value="HMG-BOX TRANSCRIPTION FACTOR BBX"/>
    <property type="match status" value="1"/>
</dbReference>
<dbReference type="SUPFAM" id="SSF47095">
    <property type="entry name" value="HMG-box"/>
    <property type="match status" value="1"/>
</dbReference>
<dbReference type="GO" id="GO:0000981">
    <property type="term" value="F:DNA-binding transcription factor activity, RNA polymerase II-specific"/>
    <property type="evidence" value="ECO:0007669"/>
    <property type="project" value="TreeGrafter"/>
</dbReference>
<evidence type="ECO:0000256" key="3">
    <source>
        <dbReference type="ARBA" id="ARBA00023125"/>
    </source>
</evidence>